<dbReference type="InterPro" id="IPR027417">
    <property type="entry name" value="P-loop_NTPase"/>
</dbReference>
<dbReference type="SUPFAM" id="SSF52540">
    <property type="entry name" value="P-loop containing nucleoside triphosphate hydrolases"/>
    <property type="match status" value="1"/>
</dbReference>
<sequence length="83" mass="8842">MNTVAGLKEVPAIMLETAYAVDHVSLSIEEGEFITILGSSGSGKTTLLKMINRLYEPDEGSITLFGEDIATLDPVTVDLSKIA</sequence>
<reference evidence="3 4" key="1">
    <citation type="submission" date="2017-06" db="EMBL/GenBank/DDBJ databases">
        <title>Complete genome sequence of Paenibacillus donghaensis KCTC 13049T isolated from East Sea sediment, South Korea.</title>
        <authorList>
            <person name="Jung B.K."/>
            <person name="Hong S.-J."/>
            <person name="Shin J.-H."/>
        </authorList>
    </citation>
    <scope>NUCLEOTIDE SEQUENCE [LARGE SCALE GENOMIC DNA]</scope>
    <source>
        <strain evidence="3 4">KCTC 13049</strain>
    </source>
</reference>
<protein>
    <recommendedName>
        <fullName evidence="2">ABC transporter domain-containing protein</fullName>
    </recommendedName>
</protein>
<dbReference type="RefSeq" id="WP_087913808.1">
    <property type="nucleotide sequence ID" value="NZ_CP021780.1"/>
</dbReference>
<dbReference type="PANTHER" id="PTHR42781:SF4">
    <property type="entry name" value="SPERMIDINE_PUTRESCINE IMPORT ATP-BINDING PROTEIN POTA"/>
    <property type="match status" value="1"/>
</dbReference>
<accession>A0A2Z2KAG3</accession>
<dbReference type="AlphaFoldDB" id="A0A2Z2KAG3"/>
<dbReference type="InterPro" id="IPR050093">
    <property type="entry name" value="ABC_SmlMolc_Importer"/>
</dbReference>
<name>A0A2Z2KAG3_9BACL</name>
<feature type="domain" description="ABC transporter" evidence="2">
    <location>
        <begin position="22"/>
        <end position="71"/>
    </location>
</feature>
<evidence type="ECO:0000259" key="2">
    <source>
        <dbReference type="Pfam" id="PF00005"/>
    </source>
</evidence>
<evidence type="ECO:0000256" key="1">
    <source>
        <dbReference type="ARBA" id="ARBA00022448"/>
    </source>
</evidence>
<dbReference type="Gene3D" id="3.40.50.300">
    <property type="entry name" value="P-loop containing nucleotide triphosphate hydrolases"/>
    <property type="match status" value="1"/>
</dbReference>
<dbReference type="InterPro" id="IPR003439">
    <property type="entry name" value="ABC_transporter-like_ATP-bd"/>
</dbReference>
<dbReference type="EMBL" id="CP021780">
    <property type="protein sequence ID" value="ASA19783.1"/>
    <property type="molecule type" value="Genomic_DNA"/>
</dbReference>
<keyword evidence="4" id="KW-1185">Reference proteome</keyword>
<dbReference type="GO" id="GO:0005524">
    <property type="term" value="F:ATP binding"/>
    <property type="evidence" value="ECO:0007669"/>
    <property type="project" value="InterPro"/>
</dbReference>
<organism evidence="3 4">
    <name type="scientific">Paenibacillus donghaensis</name>
    <dbReference type="NCBI Taxonomy" id="414771"/>
    <lineage>
        <taxon>Bacteria</taxon>
        <taxon>Bacillati</taxon>
        <taxon>Bacillota</taxon>
        <taxon>Bacilli</taxon>
        <taxon>Bacillales</taxon>
        <taxon>Paenibacillaceae</taxon>
        <taxon>Paenibacillus</taxon>
    </lineage>
</organism>
<dbReference type="PANTHER" id="PTHR42781">
    <property type="entry name" value="SPERMIDINE/PUTRESCINE IMPORT ATP-BINDING PROTEIN POTA"/>
    <property type="match status" value="1"/>
</dbReference>
<evidence type="ECO:0000313" key="4">
    <source>
        <dbReference type="Proteomes" id="UP000249890"/>
    </source>
</evidence>
<dbReference type="GO" id="GO:0016887">
    <property type="term" value="F:ATP hydrolysis activity"/>
    <property type="evidence" value="ECO:0007669"/>
    <property type="project" value="InterPro"/>
</dbReference>
<dbReference type="Pfam" id="PF00005">
    <property type="entry name" value="ABC_tran"/>
    <property type="match status" value="1"/>
</dbReference>
<evidence type="ECO:0000313" key="3">
    <source>
        <dbReference type="EMBL" id="ASA19783.1"/>
    </source>
</evidence>
<dbReference type="KEGG" id="pdh:B9T62_02545"/>
<keyword evidence="1" id="KW-0813">Transport</keyword>
<gene>
    <name evidence="3" type="ORF">B9T62_02545</name>
</gene>
<proteinExistence type="predicted"/>
<dbReference type="Proteomes" id="UP000249890">
    <property type="component" value="Chromosome"/>
</dbReference>